<protein>
    <submittedName>
        <fullName evidence="2">Uncharacterized protein</fullName>
    </submittedName>
</protein>
<keyword evidence="1" id="KW-0732">Signal</keyword>
<dbReference type="AlphaFoldDB" id="A0AAW2HCG1"/>
<name>A0AAW2HCG1_9NEOP</name>
<reference evidence="2" key="1">
    <citation type="journal article" date="2024" name="Gigascience">
        <title>Chromosome-level genome of the poultry shaft louse Menopon gallinae provides insight into the host-switching and adaptive evolution of parasitic lice.</title>
        <authorList>
            <person name="Xu Y."/>
            <person name="Ma L."/>
            <person name="Liu S."/>
            <person name="Liang Y."/>
            <person name="Liu Q."/>
            <person name="He Z."/>
            <person name="Tian L."/>
            <person name="Duan Y."/>
            <person name="Cai W."/>
            <person name="Li H."/>
            <person name="Song F."/>
        </authorList>
    </citation>
    <scope>NUCLEOTIDE SEQUENCE</scope>
    <source>
        <strain evidence="2">Cailab_2023a</strain>
    </source>
</reference>
<organism evidence="2">
    <name type="scientific">Menopon gallinae</name>
    <name type="common">poultry shaft louse</name>
    <dbReference type="NCBI Taxonomy" id="328185"/>
    <lineage>
        <taxon>Eukaryota</taxon>
        <taxon>Metazoa</taxon>
        <taxon>Ecdysozoa</taxon>
        <taxon>Arthropoda</taxon>
        <taxon>Hexapoda</taxon>
        <taxon>Insecta</taxon>
        <taxon>Pterygota</taxon>
        <taxon>Neoptera</taxon>
        <taxon>Paraneoptera</taxon>
        <taxon>Psocodea</taxon>
        <taxon>Troctomorpha</taxon>
        <taxon>Phthiraptera</taxon>
        <taxon>Amblycera</taxon>
        <taxon>Menoponidae</taxon>
        <taxon>Menopon</taxon>
    </lineage>
</organism>
<evidence type="ECO:0000313" key="2">
    <source>
        <dbReference type="EMBL" id="KAL0267370.1"/>
    </source>
</evidence>
<sequence length="161" mass="17382">MSPSTSLTLVTFSVINFYLLPSTPVPTTIGRQSPTDIASSSFISELIFPARDGRLTGRLQGKKPGSGWPLAGAKSVFLTPGGFSPARRRLILLQPPRKNALQRETSGDGISGAGLRGATVSPAITTFIPGYGEFCIILYLHSWTVTTLYKNLKKRLVFKNV</sequence>
<gene>
    <name evidence="2" type="ORF">PYX00_009658</name>
</gene>
<comment type="caution">
    <text evidence="2">The sequence shown here is derived from an EMBL/GenBank/DDBJ whole genome shotgun (WGS) entry which is preliminary data.</text>
</comment>
<evidence type="ECO:0000256" key="1">
    <source>
        <dbReference type="SAM" id="SignalP"/>
    </source>
</evidence>
<proteinExistence type="predicted"/>
<dbReference type="EMBL" id="JARGDH010000005">
    <property type="protein sequence ID" value="KAL0267370.1"/>
    <property type="molecule type" value="Genomic_DNA"/>
</dbReference>
<feature type="chain" id="PRO_5044025226" evidence="1">
    <location>
        <begin position="25"/>
        <end position="161"/>
    </location>
</feature>
<feature type="signal peptide" evidence="1">
    <location>
        <begin position="1"/>
        <end position="24"/>
    </location>
</feature>
<accession>A0AAW2HCG1</accession>